<dbReference type="AlphaFoldDB" id="A0AA40AAC9"/>
<evidence type="ECO:0000313" key="2">
    <source>
        <dbReference type="EMBL" id="KAK0712179.1"/>
    </source>
</evidence>
<feature type="chain" id="PRO_5041447815" evidence="1">
    <location>
        <begin position="23"/>
        <end position="107"/>
    </location>
</feature>
<feature type="signal peptide" evidence="1">
    <location>
        <begin position="1"/>
        <end position="22"/>
    </location>
</feature>
<gene>
    <name evidence="2" type="ORF">B0T21DRAFT_415750</name>
</gene>
<comment type="caution">
    <text evidence="2">The sequence shown here is derived from an EMBL/GenBank/DDBJ whole genome shotgun (WGS) entry which is preliminary data.</text>
</comment>
<reference evidence="2" key="1">
    <citation type="submission" date="2023-06" db="EMBL/GenBank/DDBJ databases">
        <title>Genome-scale phylogeny and comparative genomics of the fungal order Sordariales.</title>
        <authorList>
            <consortium name="Lawrence Berkeley National Laboratory"/>
            <person name="Hensen N."/>
            <person name="Bonometti L."/>
            <person name="Westerberg I."/>
            <person name="Brannstrom I.O."/>
            <person name="Guillou S."/>
            <person name="Cros-Aarteil S."/>
            <person name="Calhoun S."/>
            <person name="Haridas S."/>
            <person name="Kuo A."/>
            <person name="Mondo S."/>
            <person name="Pangilinan J."/>
            <person name="Riley R."/>
            <person name="Labutti K."/>
            <person name="Andreopoulos B."/>
            <person name="Lipzen A."/>
            <person name="Chen C."/>
            <person name="Yanf M."/>
            <person name="Daum C."/>
            <person name="Ng V."/>
            <person name="Clum A."/>
            <person name="Steindorff A."/>
            <person name="Ohm R."/>
            <person name="Martin F."/>
            <person name="Silar P."/>
            <person name="Natvig D."/>
            <person name="Lalanne C."/>
            <person name="Gautier V."/>
            <person name="Ament-Velasquez S.L."/>
            <person name="Kruys A."/>
            <person name="Hutchinson M.I."/>
            <person name="Powell A.J."/>
            <person name="Barry K."/>
            <person name="Miller A.N."/>
            <person name="Grigoriev I.V."/>
            <person name="Debuchy R."/>
            <person name="Gladieux P."/>
            <person name="Thoren M.H."/>
            <person name="Johannesson H."/>
        </authorList>
    </citation>
    <scope>NUCLEOTIDE SEQUENCE</scope>
    <source>
        <strain evidence="2">CBS 540.89</strain>
    </source>
</reference>
<organism evidence="2 3">
    <name type="scientific">Apiosordaria backusii</name>
    <dbReference type="NCBI Taxonomy" id="314023"/>
    <lineage>
        <taxon>Eukaryota</taxon>
        <taxon>Fungi</taxon>
        <taxon>Dikarya</taxon>
        <taxon>Ascomycota</taxon>
        <taxon>Pezizomycotina</taxon>
        <taxon>Sordariomycetes</taxon>
        <taxon>Sordariomycetidae</taxon>
        <taxon>Sordariales</taxon>
        <taxon>Lasiosphaeriaceae</taxon>
        <taxon>Apiosordaria</taxon>
    </lineage>
</organism>
<accession>A0AA40AAC9</accession>
<evidence type="ECO:0000256" key="1">
    <source>
        <dbReference type="SAM" id="SignalP"/>
    </source>
</evidence>
<name>A0AA40AAC9_9PEZI</name>
<dbReference type="Proteomes" id="UP001172159">
    <property type="component" value="Unassembled WGS sequence"/>
</dbReference>
<evidence type="ECO:0000313" key="3">
    <source>
        <dbReference type="Proteomes" id="UP001172159"/>
    </source>
</evidence>
<dbReference type="PANTHER" id="PTHR35043:SF7">
    <property type="entry name" value="TRANSCRIPTION FACTOR DOMAIN-CONTAINING PROTEIN"/>
    <property type="match status" value="1"/>
</dbReference>
<dbReference type="EMBL" id="JAUKTV010000016">
    <property type="protein sequence ID" value="KAK0712179.1"/>
    <property type="molecule type" value="Genomic_DNA"/>
</dbReference>
<keyword evidence="1" id="KW-0732">Signal</keyword>
<proteinExistence type="predicted"/>
<sequence>MSFARALDRILFPWCFVAAAGAYTTFQPACTTPTDPVNFVSSPDSHGSLEILWTSLLTIFACTWAIHHPNVPEQRDGRDPGWKGDFRWGLKRGFKMCGIVECWNLDS</sequence>
<dbReference type="PANTHER" id="PTHR35043">
    <property type="entry name" value="TRANSCRIPTION FACTOR DOMAIN-CONTAINING PROTEIN"/>
    <property type="match status" value="1"/>
</dbReference>
<protein>
    <submittedName>
        <fullName evidence="2">Uncharacterized protein</fullName>
    </submittedName>
</protein>
<keyword evidence="3" id="KW-1185">Reference proteome</keyword>